<comment type="caution">
    <text evidence="4">The sequence shown here is derived from an EMBL/GenBank/DDBJ whole genome shotgun (WGS) entry which is preliminary data.</text>
</comment>
<name>A0A0G1XRP0_9BACT</name>
<keyword evidence="3" id="KW-0238">DNA-binding</keyword>
<evidence type="ECO:0000256" key="2">
    <source>
        <dbReference type="ARBA" id="ARBA00022840"/>
    </source>
</evidence>
<evidence type="ECO:0000256" key="1">
    <source>
        <dbReference type="ARBA" id="ARBA00022741"/>
    </source>
</evidence>
<dbReference type="GO" id="GO:0003677">
    <property type="term" value="F:DNA binding"/>
    <property type="evidence" value="ECO:0007669"/>
    <property type="project" value="UniProtKB-KW"/>
</dbReference>
<dbReference type="AlphaFoldDB" id="A0A0G1XRP0"/>
<gene>
    <name evidence="4" type="ORF">UY40_C0026G0010</name>
</gene>
<keyword evidence="2" id="KW-0067">ATP-binding</keyword>
<dbReference type="GO" id="GO:0006270">
    <property type="term" value="P:DNA replication initiation"/>
    <property type="evidence" value="ECO:0007669"/>
    <property type="project" value="TreeGrafter"/>
</dbReference>
<evidence type="ECO:0000256" key="3">
    <source>
        <dbReference type="ARBA" id="ARBA00023125"/>
    </source>
</evidence>
<keyword evidence="1" id="KW-0547">Nucleotide-binding</keyword>
<reference evidence="4 5" key="1">
    <citation type="journal article" date="2015" name="Nature">
        <title>rRNA introns, odd ribosomes, and small enigmatic genomes across a large radiation of phyla.</title>
        <authorList>
            <person name="Brown C.T."/>
            <person name="Hug L.A."/>
            <person name="Thomas B.C."/>
            <person name="Sharon I."/>
            <person name="Castelle C.J."/>
            <person name="Singh A."/>
            <person name="Wilkins M.J."/>
            <person name="Williams K.H."/>
            <person name="Banfield J.F."/>
        </authorList>
    </citation>
    <scope>NUCLEOTIDE SEQUENCE [LARGE SCALE GENOMIC DNA]</scope>
</reference>
<organism evidence="4 5">
    <name type="scientific">candidate division CPR1 bacterium GW2011_GWC1_49_13</name>
    <dbReference type="NCBI Taxonomy" id="1618342"/>
    <lineage>
        <taxon>Bacteria</taxon>
        <taxon>candidate division CPR1</taxon>
    </lineage>
</organism>
<dbReference type="Proteomes" id="UP000034119">
    <property type="component" value="Unassembled WGS sequence"/>
</dbReference>
<evidence type="ECO:0000313" key="5">
    <source>
        <dbReference type="Proteomes" id="UP000034119"/>
    </source>
</evidence>
<dbReference type="GO" id="GO:0006302">
    <property type="term" value="P:double-strand break repair"/>
    <property type="evidence" value="ECO:0007669"/>
    <property type="project" value="TreeGrafter"/>
</dbReference>
<accession>A0A0G1XRP0</accession>
<proteinExistence type="predicted"/>
<dbReference type="EMBL" id="LCPW01000026">
    <property type="protein sequence ID" value="KKW05252.1"/>
    <property type="molecule type" value="Genomic_DNA"/>
</dbReference>
<protein>
    <submittedName>
        <fullName evidence="4">Primosomal protein N</fullName>
    </submittedName>
</protein>
<dbReference type="PANTHER" id="PTHR30580:SF0">
    <property type="entry name" value="PRIMOSOMAL PROTEIN N"/>
    <property type="match status" value="1"/>
</dbReference>
<dbReference type="GO" id="GO:0006310">
    <property type="term" value="P:DNA recombination"/>
    <property type="evidence" value="ECO:0007669"/>
    <property type="project" value="TreeGrafter"/>
</dbReference>
<feature type="non-terminal residue" evidence="4">
    <location>
        <position position="1"/>
    </location>
</feature>
<dbReference type="GO" id="GO:0043138">
    <property type="term" value="F:3'-5' DNA helicase activity"/>
    <property type="evidence" value="ECO:0007669"/>
    <property type="project" value="TreeGrafter"/>
</dbReference>
<evidence type="ECO:0000313" key="4">
    <source>
        <dbReference type="EMBL" id="KKW05252.1"/>
    </source>
</evidence>
<sequence length="216" mass="24353">RTNPTFIFSSSKVLQNSIREELEEQGISKSSYTLAGPEIFGWEGLEVERIFWIDADTLLNLPDFRSHEKLISTAVKLSHLAKKILTIQTQFSNHPIFNNLTKGKMASFYQEELENRKSLSYPPFSTLVMLSFQSKSAVKTTQEAEKLADMLTQLKDGKVEVSSPYEPYQGKPGIFQLNLALKIKSQEENKVTELLGKIANLLPAGWKADVDPESLL</sequence>
<dbReference type="PANTHER" id="PTHR30580">
    <property type="entry name" value="PRIMOSOMAL PROTEIN N"/>
    <property type="match status" value="1"/>
</dbReference>
<dbReference type="STRING" id="1618342.UY40_C0026G0010"/>
<dbReference type="GO" id="GO:0005524">
    <property type="term" value="F:ATP binding"/>
    <property type="evidence" value="ECO:0007669"/>
    <property type="project" value="UniProtKB-KW"/>
</dbReference>